<protein>
    <submittedName>
        <fullName evidence="9">Cytochrome P450</fullName>
    </submittedName>
</protein>
<dbReference type="GeneID" id="37080898"/>
<evidence type="ECO:0000256" key="1">
    <source>
        <dbReference type="ARBA" id="ARBA00001971"/>
    </source>
</evidence>
<keyword evidence="4" id="KW-0479">Metal-binding</keyword>
<keyword evidence="6" id="KW-0408">Iron</keyword>
<evidence type="ECO:0000256" key="5">
    <source>
        <dbReference type="ARBA" id="ARBA00023002"/>
    </source>
</evidence>
<keyword evidence="5" id="KW-0560">Oxidoreductase</keyword>
<organism evidence="9 10">
    <name type="scientific">Aspergillus saccharolyticus JOP 1030-1</name>
    <dbReference type="NCBI Taxonomy" id="1450539"/>
    <lineage>
        <taxon>Eukaryota</taxon>
        <taxon>Fungi</taxon>
        <taxon>Dikarya</taxon>
        <taxon>Ascomycota</taxon>
        <taxon>Pezizomycotina</taxon>
        <taxon>Eurotiomycetes</taxon>
        <taxon>Eurotiomycetidae</taxon>
        <taxon>Eurotiales</taxon>
        <taxon>Aspergillaceae</taxon>
        <taxon>Aspergillus</taxon>
        <taxon>Aspergillus subgen. Circumdati</taxon>
    </lineage>
</organism>
<dbReference type="InterPro" id="IPR036396">
    <property type="entry name" value="Cyt_P450_sf"/>
</dbReference>
<dbReference type="STRING" id="1450539.A0A318ZB16"/>
<gene>
    <name evidence="9" type="ORF">BP01DRAFT_424103</name>
</gene>
<dbReference type="GO" id="GO:0016705">
    <property type="term" value="F:oxidoreductase activity, acting on paired donors, with incorporation or reduction of molecular oxygen"/>
    <property type="evidence" value="ECO:0007669"/>
    <property type="project" value="InterPro"/>
</dbReference>
<keyword evidence="10" id="KW-1185">Reference proteome</keyword>
<dbReference type="PRINTS" id="PR00465">
    <property type="entry name" value="EP450IV"/>
</dbReference>
<evidence type="ECO:0000256" key="3">
    <source>
        <dbReference type="ARBA" id="ARBA00022617"/>
    </source>
</evidence>
<dbReference type="SUPFAM" id="SSF48264">
    <property type="entry name" value="Cytochrome P450"/>
    <property type="match status" value="1"/>
</dbReference>
<dbReference type="EMBL" id="KZ821236">
    <property type="protein sequence ID" value="PYH44635.1"/>
    <property type="molecule type" value="Genomic_DNA"/>
</dbReference>
<feature type="region of interest" description="Disordered" evidence="8">
    <location>
        <begin position="16"/>
        <end position="37"/>
    </location>
</feature>
<comment type="cofactor">
    <cofactor evidence="1">
        <name>heme</name>
        <dbReference type="ChEBI" id="CHEBI:30413"/>
    </cofactor>
</comment>
<keyword evidence="3" id="KW-0349">Heme</keyword>
<dbReference type="RefSeq" id="XP_025430617.1">
    <property type="nucleotide sequence ID" value="XM_025579669.1"/>
</dbReference>
<keyword evidence="7" id="KW-0503">Monooxygenase</keyword>
<dbReference type="Proteomes" id="UP000248349">
    <property type="component" value="Unassembled WGS sequence"/>
</dbReference>
<dbReference type="GO" id="GO:0005506">
    <property type="term" value="F:iron ion binding"/>
    <property type="evidence" value="ECO:0007669"/>
    <property type="project" value="InterPro"/>
</dbReference>
<dbReference type="Gene3D" id="1.10.630.10">
    <property type="entry name" value="Cytochrome P450"/>
    <property type="match status" value="1"/>
</dbReference>
<dbReference type="GO" id="GO:0020037">
    <property type="term" value="F:heme binding"/>
    <property type="evidence" value="ECO:0007669"/>
    <property type="project" value="InterPro"/>
</dbReference>
<evidence type="ECO:0000256" key="8">
    <source>
        <dbReference type="SAM" id="MobiDB-lite"/>
    </source>
</evidence>
<evidence type="ECO:0000256" key="7">
    <source>
        <dbReference type="ARBA" id="ARBA00023033"/>
    </source>
</evidence>
<reference evidence="9 10" key="1">
    <citation type="submission" date="2016-12" db="EMBL/GenBank/DDBJ databases">
        <title>The genomes of Aspergillus section Nigri reveals drivers in fungal speciation.</title>
        <authorList>
            <consortium name="DOE Joint Genome Institute"/>
            <person name="Vesth T.C."/>
            <person name="Nybo J."/>
            <person name="Theobald S."/>
            <person name="Brandl J."/>
            <person name="Frisvad J.C."/>
            <person name="Nielsen K.F."/>
            <person name="Lyhne E.K."/>
            <person name="Kogle M.E."/>
            <person name="Kuo A."/>
            <person name="Riley R."/>
            <person name="Clum A."/>
            <person name="Nolan M."/>
            <person name="Lipzen A."/>
            <person name="Salamov A."/>
            <person name="Henrissat B."/>
            <person name="Wiebenga A."/>
            <person name="De Vries R.P."/>
            <person name="Grigoriev I.V."/>
            <person name="Mortensen U.H."/>
            <person name="Andersen M.R."/>
            <person name="Baker S.E."/>
        </authorList>
    </citation>
    <scope>NUCLEOTIDE SEQUENCE [LARGE SCALE GENOMIC DNA]</scope>
    <source>
        <strain evidence="9 10">JOP 1030-1</strain>
    </source>
</reference>
<evidence type="ECO:0000256" key="2">
    <source>
        <dbReference type="ARBA" id="ARBA00010617"/>
    </source>
</evidence>
<evidence type="ECO:0000256" key="4">
    <source>
        <dbReference type="ARBA" id="ARBA00022723"/>
    </source>
</evidence>
<dbReference type="InterPro" id="IPR002403">
    <property type="entry name" value="Cyt_P450_E_grp-IV"/>
</dbReference>
<dbReference type="Pfam" id="PF00067">
    <property type="entry name" value="p450"/>
    <property type="match status" value="1"/>
</dbReference>
<proteinExistence type="inferred from homology"/>
<evidence type="ECO:0000313" key="9">
    <source>
        <dbReference type="EMBL" id="PYH44635.1"/>
    </source>
</evidence>
<accession>A0A318ZB16</accession>
<comment type="similarity">
    <text evidence="2">Belongs to the cytochrome P450 family.</text>
</comment>
<evidence type="ECO:0000256" key="6">
    <source>
        <dbReference type="ARBA" id="ARBA00023004"/>
    </source>
</evidence>
<dbReference type="PANTHER" id="PTHR24291">
    <property type="entry name" value="CYTOCHROME P450 FAMILY 4"/>
    <property type="match status" value="1"/>
</dbReference>
<dbReference type="AlphaFoldDB" id="A0A318ZB16"/>
<dbReference type="InterPro" id="IPR050196">
    <property type="entry name" value="Cytochrome_P450_Monoox"/>
</dbReference>
<sequence length="207" mass="23428">MTDDTVTRLSYSGIDMKTDQCGNQTESRSQSISSGNETSKISSIAGICAAWRVRQMMNAFSRSLPKALHLGSPARTAKDDMILPGGYKLPEDSVVVGALHHLHNNSNVWDNPARFDPDRWDTEVVKNRHKTAYIPFATGPRMYIGFNYALQEVKVFLPELIYRYKFTREGDSTQLIRANSLYVRAERRVKWPPKTDFRPTASLELVG</sequence>
<dbReference type="InterPro" id="IPR001128">
    <property type="entry name" value="Cyt_P450"/>
</dbReference>
<feature type="compositionally biased region" description="Polar residues" evidence="8">
    <location>
        <begin position="20"/>
        <end position="37"/>
    </location>
</feature>
<dbReference type="PANTHER" id="PTHR24291:SF50">
    <property type="entry name" value="BIFUNCTIONAL ALBAFLAVENONE MONOOXYGENASE_TERPENE SYNTHASE"/>
    <property type="match status" value="1"/>
</dbReference>
<dbReference type="GO" id="GO:0004497">
    <property type="term" value="F:monooxygenase activity"/>
    <property type="evidence" value="ECO:0007669"/>
    <property type="project" value="UniProtKB-KW"/>
</dbReference>
<evidence type="ECO:0000313" key="10">
    <source>
        <dbReference type="Proteomes" id="UP000248349"/>
    </source>
</evidence>
<dbReference type="OrthoDB" id="1470350at2759"/>
<name>A0A318ZB16_9EURO</name>